<protein>
    <submittedName>
        <fullName evidence="1">Uncharacterized protein</fullName>
    </submittedName>
</protein>
<feature type="non-terminal residue" evidence="1">
    <location>
        <position position="132"/>
    </location>
</feature>
<keyword evidence="2" id="KW-1185">Reference proteome</keyword>
<reference evidence="1" key="1">
    <citation type="submission" date="2023-10" db="EMBL/GenBank/DDBJ databases">
        <authorList>
            <person name="Chen Y."/>
            <person name="Shah S."/>
            <person name="Dougan E. K."/>
            <person name="Thang M."/>
            <person name="Chan C."/>
        </authorList>
    </citation>
    <scope>NUCLEOTIDE SEQUENCE [LARGE SCALE GENOMIC DNA]</scope>
</reference>
<evidence type="ECO:0000313" key="2">
    <source>
        <dbReference type="Proteomes" id="UP001189429"/>
    </source>
</evidence>
<dbReference type="Proteomes" id="UP001189429">
    <property type="component" value="Unassembled WGS sequence"/>
</dbReference>
<dbReference type="EMBL" id="CAUYUJ010012558">
    <property type="protein sequence ID" value="CAK0834190.1"/>
    <property type="molecule type" value="Genomic_DNA"/>
</dbReference>
<comment type="caution">
    <text evidence="1">The sequence shown here is derived from an EMBL/GenBank/DDBJ whole genome shotgun (WGS) entry which is preliminary data.</text>
</comment>
<evidence type="ECO:0000313" key="1">
    <source>
        <dbReference type="EMBL" id="CAK0834190.1"/>
    </source>
</evidence>
<proteinExistence type="predicted"/>
<gene>
    <name evidence="1" type="ORF">PCOR1329_LOCUS31669</name>
</gene>
<feature type="non-terminal residue" evidence="1">
    <location>
        <position position="1"/>
    </location>
</feature>
<accession>A0ABN9SQH8</accession>
<name>A0ABN9SQH8_9DINO</name>
<organism evidence="1 2">
    <name type="scientific">Prorocentrum cordatum</name>
    <dbReference type="NCBI Taxonomy" id="2364126"/>
    <lineage>
        <taxon>Eukaryota</taxon>
        <taxon>Sar</taxon>
        <taxon>Alveolata</taxon>
        <taxon>Dinophyceae</taxon>
        <taxon>Prorocentrales</taxon>
        <taxon>Prorocentraceae</taxon>
        <taxon>Prorocentrum</taxon>
    </lineage>
</organism>
<sequence>SAGTQAKMFTKENHKPIVVAYMRCYNYRAGMDNIKPVDVFRFPLKPPNFDVVFLNMAHNAMFTRNPKEVQDLTNKLIRHANEHFKTETGEYNGPETGDCACHDRAALERQPIFQHNSLVEAEVAKDNERSDG</sequence>